<accession>A0A6P2RKJ8</accession>
<organism evidence="1 2">
    <name type="scientific">Burkholderia lata (strain ATCC 17760 / DSM 23089 / LMG 22485 / NCIMB 9086 / R18194 / 383)</name>
    <dbReference type="NCBI Taxonomy" id="482957"/>
    <lineage>
        <taxon>Bacteria</taxon>
        <taxon>Pseudomonadati</taxon>
        <taxon>Pseudomonadota</taxon>
        <taxon>Betaproteobacteria</taxon>
        <taxon>Burkholderiales</taxon>
        <taxon>Burkholderiaceae</taxon>
        <taxon>Burkholderia</taxon>
        <taxon>Burkholderia cepacia complex</taxon>
    </lineage>
</organism>
<proteinExistence type="predicted"/>
<evidence type="ECO:0000313" key="1">
    <source>
        <dbReference type="EMBL" id="VWC37258.1"/>
    </source>
</evidence>
<dbReference type="EMBL" id="CABVPY010000072">
    <property type="protein sequence ID" value="VWC37258.1"/>
    <property type="molecule type" value="Genomic_DNA"/>
</dbReference>
<protein>
    <submittedName>
        <fullName evidence="1">Uncharacterized protein</fullName>
    </submittedName>
</protein>
<name>A0A6P2RKJ8_BURL3</name>
<dbReference type="AlphaFoldDB" id="A0A6P2RKJ8"/>
<sequence length="52" mass="5691">MNLDQSRIGSCPAYGRILSRFVRDRGRCPGAACVAASHEPALCTGRRVKETR</sequence>
<gene>
    <name evidence="1" type="ORF">BLA6863_06771</name>
</gene>
<reference evidence="1 2" key="1">
    <citation type="submission" date="2019-09" db="EMBL/GenBank/DDBJ databases">
        <authorList>
            <person name="Depoorter E."/>
        </authorList>
    </citation>
    <scope>NUCLEOTIDE SEQUENCE [LARGE SCALE GENOMIC DNA]</scope>
    <source>
        <strain evidence="1">LMG 6863</strain>
    </source>
</reference>
<evidence type="ECO:0000313" key="2">
    <source>
        <dbReference type="Proteomes" id="UP000494170"/>
    </source>
</evidence>
<dbReference type="Proteomes" id="UP000494170">
    <property type="component" value="Unassembled WGS sequence"/>
</dbReference>